<name>A0A7Z0KBJ0_9MICC</name>
<comment type="caution">
    <text evidence="3">The sequence shown here is derived from an EMBL/GenBank/DDBJ whole genome shotgun (WGS) entry which is preliminary data.</text>
</comment>
<evidence type="ECO:0000313" key="3">
    <source>
        <dbReference type="EMBL" id="NYJ79340.1"/>
    </source>
</evidence>
<evidence type="ECO:0000256" key="2">
    <source>
        <dbReference type="SAM" id="Phobius"/>
    </source>
</evidence>
<feature type="transmembrane region" description="Helical" evidence="2">
    <location>
        <begin position="21"/>
        <end position="41"/>
    </location>
</feature>
<keyword evidence="2" id="KW-1133">Transmembrane helix</keyword>
<dbReference type="AlphaFoldDB" id="A0A7Z0KBJ0"/>
<feature type="region of interest" description="Disordered" evidence="1">
    <location>
        <begin position="129"/>
        <end position="150"/>
    </location>
</feature>
<protein>
    <recommendedName>
        <fullName evidence="5">MmpS family membrane protein</fullName>
    </recommendedName>
</protein>
<proteinExistence type="predicted"/>
<gene>
    <name evidence="3" type="ORF">HNR09_002751</name>
</gene>
<dbReference type="EMBL" id="JACCFY010000001">
    <property type="protein sequence ID" value="NYJ79340.1"/>
    <property type="molecule type" value="Genomic_DNA"/>
</dbReference>
<evidence type="ECO:0008006" key="5">
    <source>
        <dbReference type="Google" id="ProtNLM"/>
    </source>
</evidence>
<accession>A0A7Z0KBJ0</accession>
<evidence type="ECO:0000256" key="1">
    <source>
        <dbReference type="SAM" id="MobiDB-lite"/>
    </source>
</evidence>
<keyword evidence="2" id="KW-0812">Transmembrane</keyword>
<keyword evidence="4" id="KW-1185">Reference proteome</keyword>
<dbReference type="Proteomes" id="UP000535437">
    <property type="component" value="Unassembled WGS sequence"/>
</dbReference>
<reference evidence="3 4" key="1">
    <citation type="submission" date="2020-07" db="EMBL/GenBank/DDBJ databases">
        <title>Sequencing the genomes of 1000 actinobacteria strains.</title>
        <authorList>
            <person name="Klenk H.-P."/>
        </authorList>
    </citation>
    <scope>NUCLEOTIDE SEQUENCE [LARGE SCALE GENOMIC DNA]</scope>
    <source>
        <strain evidence="3 4">DSM 15475</strain>
    </source>
</reference>
<organism evidence="3 4">
    <name type="scientific">Nesterenkonia xinjiangensis</name>
    <dbReference type="NCBI Taxonomy" id="225327"/>
    <lineage>
        <taxon>Bacteria</taxon>
        <taxon>Bacillati</taxon>
        <taxon>Actinomycetota</taxon>
        <taxon>Actinomycetes</taxon>
        <taxon>Micrococcales</taxon>
        <taxon>Micrococcaceae</taxon>
        <taxon>Nesterenkonia</taxon>
    </lineage>
</organism>
<keyword evidence="2" id="KW-0472">Membrane</keyword>
<sequence>MTEVCVHGKQSLTTPRRVHRAMSLSAVGLALGLVLSGCGFFEETRAVTYEVETVSDGADAENLRVEYLGRESGVSGQETVGSTVTNGSLPAQFETLGRVDDDVSVSVAGVADVVLRCVVIVDDSHTLAESESSAPGEGVECSATVPAPED</sequence>
<evidence type="ECO:0000313" key="4">
    <source>
        <dbReference type="Proteomes" id="UP000535437"/>
    </source>
</evidence>